<name>A0A2S0KJE4_9ACTN</name>
<dbReference type="Gene3D" id="3.90.190.10">
    <property type="entry name" value="Protein tyrosine phosphatase superfamily"/>
    <property type="match status" value="1"/>
</dbReference>
<dbReference type="PROSITE" id="PS00383">
    <property type="entry name" value="TYR_PHOSPHATASE_1"/>
    <property type="match status" value="1"/>
</dbReference>
<evidence type="ECO:0000313" key="1">
    <source>
        <dbReference type="EMBL" id="AVM01805.1"/>
    </source>
</evidence>
<gene>
    <name evidence="1" type="ORF">C6V83_17610</name>
</gene>
<dbReference type="Pfam" id="PF13350">
    <property type="entry name" value="Y_phosphatase3"/>
    <property type="match status" value="1"/>
</dbReference>
<sequence length="270" mass="29313">MTRSPALPAPSPIAALPNLRDLGGWTGVDGRPVQTGKLFRSTDFRSLPGDAHQELAPLGLQTIYDLRSASERQAMPDPALDGVTDVPLDVLADEAQAIPGNLGQILEDPKVVHELTAAMEGKAIEMMAGTYRRFVTMGSARASYRRFYLGLLGEDRGPALFHCTTGKDRTGWAAASFLSIVGVDRDDVYDDYLETNRRLLPALQPLFDKFASAGGDPDLLKPLLGVQRQYLDAAFDEVDKNFGDVPTYFDKALGIDAAAQERLRATYLAG</sequence>
<proteinExistence type="predicted"/>
<reference evidence="1 2" key="1">
    <citation type="submission" date="2018-03" db="EMBL/GenBank/DDBJ databases">
        <title>Characteristics and genome of n-alkane degrading marine bacteria Gordonia iterans isolated from crude oil contaminated in Tae-an, South Korea.</title>
        <authorList>
            <person name="Lee S.-S."/>
            <person name="Kim H."/>
        </authorList>
    </citation>
    <scope>NUCLEOTIDE SEQUENCE [LARGE SCALE GENOMIC DNA]</scope>
    <source>
        <strain evidence="1 2">Co17</strain>
    </source>
</reference>
<dbReference type="Proteomes" id="UP000239814">
    <property type="component" value="Chromosome"/>
</dbReference>
<organism evidence="1 2">
    <name type="scientific">Gordonia iterans</name>
    <dbReference type="NCBI Taxonomy" id="1004901"/>
    <lineage>
        <taxon>Bacteria</taxon>
        <taxon>Bacillati</taxon>
        <taxon>Actinomycetota</taxon>
        <taxon>Actinomycetes</taxon>
        <taxon>Mycobacteriales</taxon>
        <taxon>Gordoniaceae</taxon>
        <taxon>Gordonia</taxon>
    </lineage>
</organism>
<dbReference type="InterPro" id="IPR026893">
    <property type="entry name" value="Tyr/Ser_Pase_IphP-type"/>
</dbReference>
<protein>
    <submittedName>
        <fullName evidence="1">Protein-tyrosine-phosphatase</fullName>
    </submittedName>
</protein>
<evidence type="ECO:0000313" key="2">
    <source>
        <dbReference type="Proteomes" id="UP000239814"/>
    </source>
</evidence>
<dbReference type="SUPFAM" id="SSF52799">
    <property type="entry name" value="(Phosphotyrosine protein) phosphatases II"/>
    <property type="match status" value="1"/>
</dbReference>
<accession>A0A2S0KJE4</accession>
<dbReference type="EMBL" id="CP027433">
    <property type="protein sequence ID" value="AVM01805.1"/>
    <property type="molecule type" value="Genomic_DNA"/>
</dbReference>
<keyword evidence="2" id="KW-1185">Reference proteome</keyword>
<dbReference type="InterPro" id="IPR029021">
    <property type="entry name" value="Prot-tyrosine_phosphatase-like"/>
</dbReference>
<dbReference type="GO" id="GO:0004721">
    <property type="term" value="F:phosphoprotein phosphatase activity"/>
    <property type="evidence" value="ECO:0007669"/>
    <property type="project" value="InterPro"/>
</dbReference>
<dbReference type="AlphaFoldDB" id="A0A2S0KJE4"/>
<dbReference type="OrthoDB" id="1188001at2"/>
<dbReference type="InterPro" id="IPR016130">
    <property type="entry name" value="Tyr_Pase_AS"/>
</dbReference>
<dbReference type="KEGG" id="git:C6V83_17610"/>
<dbReference type="RefSeq" id="WP_105943508.1">
    <property type="nucleotide sequence ID" value="NZ_CP027433.1"/>
</dbReference>